<accession>A0A0F9ULN5</accession>
<evidence type="ECO:0000313" key="2">
    <source>
        <dbReference type="EMBL" id="KKN62141.1"/>
    </source>
</evidence>
<protein>
    <submittedName>
        <fullName evidence="2">Uncharacterized protein</fullName>
    </submittedName>
</protein>
<evidence type="ECO:0000256" key="1">
    <source>
        <dbReference type="SAM" id="MobiDB-lite"/>
    </source>
</evidence>
<organism evidence="2">
    <name type="scientific">marine sediment metagenome</name>
    <dbReference type="NCBI Taxonomy" id="412755"/>
    <lineage>
        <taxon>unclassified sequences</taxon>
        <taxon>metagenomes</taxon>
        <taxon>ecological metagenomes</taxon>
    </lineage>
</organism>
<feature type="region of interest" description="Disordered" evidence="1">
    <location>
        <begin position="31"/>
        <end position="50"/>
    </location>
</feature>
<name>A0A0F9ULN5_9ZZZZ</name>
<comment type="caution">
    <text evidence="2">The sequence shown here is derived from an EMBL/GenBank/DDBJ whole genome shotgun (WGS) entry which is preliminary data.</text>
</comment>
<sequence length="50" mass="5740">MLKMLTDWIPQGTINWLDKNLLVMIDLKGGSAKGYGRAKDLRLNQHNKKD</sequence>
<dbReference type="AlphaFoldDB" id="A0A0F9ULN5"/>
<proteinExistence type="predicted"/>
<gene>
    <name evidence="2" type="ORF">LCGC14_0515170</name>
</gene>
<reference evidence="2" key="1">
    <citation type="journal article" date="2015" name="Nature">
        <title>Complex archaea that bridge the gap between prokaryotes and eukaryotes.</title>
        <authorList>
            <person name="Spang A."/>
            <person name="Saw J.H."/>
            <person name="Jorgensen S.L."/>
            <person name="Zaremba-Niedzwiedzka K."/>
            <person name="Martijn J."/>
            <person name="Lind A.E."/>
            <person name="van Eijk R."/>
            <person name="Schleper C."/>
            <person name="Guy L."/>
            <person name="Ettema T.J."/>
        </authorList>
    </citation>
    <scope>NUCLEOTIDE SEQUENCE</scope>
</reference>
<dbReference type="EMBL" id="LAZR01000634">
    <property type="protein sequence ID" value="KKN62141.1"/>
    <property type="molecule type" value="Genomic_DNA"/>
</dbReference>